<dbReference type="AlphaFoldDB" id="A0A9W7WQ65"/>
<keyword evidence="2" id="KW-1185">Reference proteome</keyword>
<accession>A0A9W7WQ65</accession>
<organism evidence="1 2">
    <name type="scientific">Triplophysa rosa</name>
    <name type="common">Cave loach</name>
    <dbReference type="NCBI Taxonomy" id="992332"/>
    <lineage>
        <taxon>Eukaryota</taxon>
        <taxon>Metazoa</taxon>
        <taxon>Chordata</taxon>
        <taxon>Craniata</taxon>
        <taxon>Vertebrata</taxon>
        <taxon>Euteleostomi</taxon>
        <taxon>Actinopterygii</taxon>
        <taxon>Neopterygii</taxon>
        <taxon>Teleostei</taxon>
        <taxon>Ostariophysi</taxon>
        <taxon>Cypriniformes</taxon>
        <taxon>Nemacheilidae</taxon>
        <taxon>Triplophysa</taxon>
    </lineage>
</organism>
<name>A0A9W7WQ65_TRIRA</name>
<dbReference type="EMBL" id="JAFHDT010000008">
    <property type="protein sequence ID" value="KAI7806327.1"/>
    <property type="molecule type" value="Genomic_DNA"/>
</dbReference>
<dbReference type="Proteomes" id="UP001059041">
    <property type="component" value="Linkage Group LG8"/>
</dbReference>
<evidence type="ECO:0000313" key="1">
    <source>
        <dbReference type="EMBL" id="KAI7806327.1"/>
    </source>
</evidence>
<sequence>NSAASCQSKHILLHMVKIKICLIHLCENGFHKAHTCHKCNLMNFDGIAGSFTP</sequence>
<gene>
    <name evidence="1" type="ORF">IRJ41_004117</name>
</gene>
<reference evidence="1" key="1">
    <citation type="submission" date="2021-02" db="EMBL/GenBank/DDBJ databases">
        <title>Comparative genomics reveals that relaxation of natural selection precedes convergent phenotypic evolution of cavefish.</title>
        <authorList>
            <person name="Peng Z."/>
        </authorList>
    </citation>
    <scope>NUCLEOTIDE SEQUENCE</scope>
    <source>
        <tissue evidence="1">Muscle</tissue>
    </source>
</reference>
<feature type="non-terminal residue" evidence="1">
    <location>
        <position position="1"/>
    </location>
</feature>
<comment type="caution">
    <text evidence="1">The sequence shown here is derived from an EMBL/GenBank/DDBJ whole genome shotgun (WGS) entry which is preliminary data.</text>
</comment>
<feature type="non-terminal residue" evidence="1">
    <location>
        <position position="53"/>
    </location>
</feature>
<proteinExistence type="predicted"/>
<protein>
    <submittedName>
        <fullName evidence="1">Uncharacterized protein</fullName>
    </submittedName>
</protein>
<evidence type="ECO:0000313" key="2">
    <source>
        <dbReference type="Proteomes" id="UP001059041"/>
    </source>
</evidence>